<feature type="transmembrane region" description="Helical" evidence="1">
    <location>
        <begin position="43"/>
        <end position="63"/>
    </location>
</feature>
<comment type="caution">
    <text evidence="2">The sequence shown here is derived from an EMBL/GenBank/DDBJ whole genome shotgun (WGS) entry which is preliminary data.</text>
</comment>
<accession>A0A919Q0B2</accession>
<name>A0A919Q0B2_9ACTN</name>
<keyword evidence="3" id="KW-1185">Reference proteome</keyword>
<keyword evidence="1" id="KW-1133">Transmembrane helix</keyword>
<proteinExistence type="predicted"/>
<keyword evidence="1" id="KW-0472">Membrane</keyword>
<dbReference type="RefSeq" id="WP_203853603.1">
    <property type="nucleotide sequence ID" value="NZ_BAAAVW010000026.1"/>
</dbReference>
<sequence length="447" mass="47735">MASTDLWLVETAPAGQPGGEPAGRHHPHRRVDWARTAPGRLTMILLVIVALGGATGLAQFLAWSQRSALVHGMATGSSPLGLSALDIYRSLSDADATVASDFLIGGTGDPELRRRYLTDVVKAAEAINVAAGAVDSGSAAAQELATLNIHLPMYTGLVESARSISRQGHALGAAYLRESSALMRNTLLPAAQRLYDTDKGGLASAQRRASAVPWVVVLMVLGTIGALVLAQRRLARMTKRRLNWGLLAATAATVACLAVTVAATVTARDNLEEGRRHGSEDVQILAEARTAALQARADEALTLVARGGGRDFEEHYQAAMARLDGLLAQAEADVSDAALQRTVRIVRQQVRTWAGLHRKIRDLDDHGQYTDAVKLATSQDAGGITIAYLRLHDALDREIAQRNTIFADTAEQARRAIVWWGAGALALTLIQLLGAALGLQRRIAEYR</sequence>
<feature type="transmembrane region" description="Helical" evidence="1">
    <location>
        <begin position="417"/>
        <end position="439"/>
    </location>
</feature>
<protein>
    <recommendedName>
        <fullName evidence="4">Secreted protein</fullName>
    </recommendedName>
</protein>
<evidence type="ECO:0000313" key="3">
    <source>
        <dbReference type="Proteomes" id="UP000660611"/>
    </source>
</evidence>
<evidence type="ECO:0008006" key="4">
    <source>
        <dbReference type="Google" id="ProtNLM"/>
    </source>
</evidence>
<dbReference type="AlphaFoldDB" id="A0A919Q0B2"/>
<dbReference type="EMBL" id="BONQ01000167">
    <property type="protein sequence ID" value="GIG51998.1"/>
    <property type="molecule type" value="Genomic_DNA"/>
</dbReference>
<reference evidence="2" key="1">
    <citation type="submission" date="2021-01" db="EMBL/GenBank/DDBJ databases">
        <title>Whole genome shotgun sequence of Dactylosporangium siamense NBRC 106093.</title>
        <authorList>
            <person name="Komaki H."/>
            <person name="Tamura T."/>
        </authorList>
    </citation>
    <scope>NUCLEOTIDE SEQUENCE</scope>
    <source>
        <strain evidence="2">NBRC 106093</strain>
    </source>
</reference>
<evidence type="ECO:0000256" key="1">
    <source>
        <dbReference type="SAM" id="Phobius"/>
    </source>
</evidence>
<keyword evidence="1" id="KW-0812">Transmembrane</keyword>
<gene>
    <name evidence="2" type="ORF">Dsi01nite_100390</name>
</gene>
<feature type="transmembrane region" description="Helical" evidence="1">
    <location>
        <begin position="242"/>
        <end position="265"/>
    </location>
</feature>
<dbReference type="Proteomes" id="UP000660611">
    <property type="component" value="Unassembled WGS sequence"/>
</dbReference>
<evidence type="ECO:0000313" key="2">
    <source>
        <dbReference type="EMBL" id="GIG51998.1"/>
    </source>
</evidence>
<organism evidence="2 3">
    <name type="scientific">Dactylosporangium siamense</name>
    <dbReference type="NCBI Taxonomy" id="685454"/>
    <lineage>
        <taxon>Bacteria</taxon>
        <taxon>Bacillati</taxon>
        <taxon>Actinomycetota</taxon>
        <taxon>Actinomycetes</taxon>
        <taxon>Micromonosporales</taxon>
        <taxon>Micromonosporaceae</taxon>
        <taxon>Dactylosporangium</taxon>
    </lineage>
</organism>
<feature type="transmembrane region" description="Helical" evidence="1">
    <location>
        <begin position="211"/>
        <end position="230"/>
    </location>
</feature>